<comment type="pathway">
    <text evidence="2 14">Cell wall biogenesis; peptidoglycan biosynthesis.</text>
</comment>
<dbReference type="NCBIfam" id="TIGR01082">
    <property type="entry name" value="murC"/>
    <property type="match status" value="1"/>
</dbReference>
<dbReference type="GO" id="GO:0051301">
    <property type="term" value="P:cell division"/>
    <property type="evidence" value="ECO:0007669"/>
    <property type="project" value="UniProtKB-KW"/>
</dbReference>
<keyword evidence="4 14" id="KW-0963">Cytoplasm</keyword>
<feature type="binding site" evidence="14">
    <location>
        <begin position="150"/>
        <end position="156"/>
    </location>
    <ligand>
        <name>ATP</name>
        <dbReference type="ChEBI" id="CHEBI:30616"/>
    </ligand>
</feature>
<dbReference type="InterPro" id="IPR004101">
    <property type="entry name" value="Mur_ligase_C"/>
</dbReference>
<dbReference type="FunFam" id="3.40.1190.10:FF:000001">
    <property type="entry name" value="UDP-N-acetylmuramate--L-alanine ligase"/>
    <property type="match status" value="1"/>
</dbReference>
<dbReference type="HOGENOM" id="CLU_028104_2_2_4"/>
<feature type="domain" description="Mur ligase N-terminal catalytic" evidence="15">
    <location>
        <begin position="45"/>
        <end position="142"/>
    </location>
</feature>
<evidence type="ECO:0000256" key="7">
    <source>
        <dbReference type="ARBA" id="ARBA00022741"/>
    </source>
</evidence>
<dbReference type="PANTHER" id="PTHR43445">
    <property type="entry name" value="UDP-N-ACETYLMURAMATE--L-ALANINE LIGASE-RELATED"/>
    <property type="match status" value="1"/>
</dbReference>
<evidence type="ECO:0000256" key="14">
    <source>
        <dbReference type="HAMAP-Rule" id="MF_00046"/>
    </source>
</evidence>
<dbReference type="InterPro" id="IPR000713">
    <property type="entry name" value="Mur_ligase_N"/>
</dbReference>
<evidence type="ECO:0000256" key="12">
    <source>
        <dbReference type="ARBA" id="ARBA00023316"/>
    </source>
</evidence>
<evidence type="ECO:0000313" key="18">
    <source>
        <dbReference type="EMBL" id="CBA07638.1"/>
    </source>
</evidence>
<evidence type="ECO:0000256" key="10">
    <source>
        <dbReference type="ARBA" id="ARBA00022984"/>
    </source>
</evidence>
<dbReference type="InterPro" id="IPR005758">
    <property type="entry name" value="UDP-N-AcMur_Ala_ligase_MurC"/>
</dbReference>
<dbReference type="InterPro" id="IPR036615">
    <property type="entry name" value="Mur_ligase_C_dom_sf"/>
</dbReference>
<comment type="catalytic activity">
    <reaction evidence="13 14">
        <text>UDP-N-acetyl-alpha-D-muramate + L-alanine + ATP = UDP-N-acetyl-alpha-D-muramoyl-L-alanine + ADP + phosphate + H(+)</text>
        <dbReference type="Rhea" id="RHEA:23372"/>
        <dbReference type="ChEBI" id="CHEBI:15378"/>
        <dbReference type="ChEBI" id="CHEBI:30616"/>
        <dbReference type="ChEBI" id="CHEBI:43474"/>
        <dbReference type="ChEBI" id="CHEBI:57972"/>
        <dbReference type="ChEBI" id="CHEBI:70757"/>
        <dbReference type="ChEBI" id="CHEBI:83898"/>
        <dbReference type="ChEBI" id="CHEBI:456216"/>
        <dbReference type="EC" id="6.3.2.8"/>
    </reaction>
</comment>
<dbReference type="KEGG" id="nmi:NMO_1617"/>
<dbReference type="SUPFAM" id="SSF53623">
    <property type="entry name" value="MurD-like peptide ligases, catalytic domain"/>
    <property type="match status" value="1"/>
</dbReference>
<dbReference type="EMBL" id="AM889136">
    <property type="protein sequence ID" value="CBA07638.1"/>
    <property type="molecule type" value="Genomic_DNA"/>
</dbReference>
<dbReference type="InterPro" id="IPR036565">
    <property type="entry name" value="Mur-like_cat_sf"/>
</dbReference>
<reference evidence="18 19" key="1">
    <citation type="journal article" date="2008" name="Proc. Natl. Acad. Sci. U.S.A.">
        <title>Whole-genome comparison of disease and carriage strains provides insights into virulence evolution in Neisseria meningitidis.</title>
        <authorList>
            <person name="Schoen C."/>
            <person name="Blom J."/>
            <person name="Claus H."/>
            <person name="Schramm-Glueck A."/>
            <person name="Brandt P."/>
            <person name="Mueller T."/>
            <person name="Goesmann A."/>
            <person name="Joseph B."/>
            <person name="Konietzny S."/>
            <person name="Kurzai O."/>
            <person name="Schmitt C."/>
            <person name="Friedrich T."/>
            <person name="Linke B."/>
            <person name="Vogel U."/>
            <person name="Frosch M."/>
        </authorList>
    </citation>
    <scope>NUCLEOTIDE SEQUENCE [LARGE SCALE GENOMIC DNA]</scope>
    <source>
        <strain evidence="19">alpha14</strain>
    </source>
</reference>
<keyword evidence="8 14" id="KW-0067">ATP-binding</keyword>
<dbReference type="HAMAP" id="MF_00046">
    <property type="entry name" value="MurC"/>
    <property type="match status" value="1"/>
</dbReference>
<dbReference type="GO" id="GO:0009252">
    <property type="term" value="P:peptidoglycan biosynthetic process"/>
    <property type="evidence" value="ECO:0007669"/>
    <property type="project" value="UniProtKB-UniRule"/>
</dbReference>
<dbReference type="SUPFAM" id="SSF53244">
    <property type="entry name" value="MurD-like peptide ligases, peptide-binding domain"/>
    <property type="match status" value="1"/>
</dbReference>
<dbReference type="GO" id="GO:0071555">
    <property type="term" value="P:cell wall organization"/>
    <property type="evidence" value="ECO:0007669"/>
    <property type="project" value="UniProtKB-KW"/>
</dbReference>
<dbReference type="GO" id="GO:0008360">
    <property type="term" value="P:regulation of cell shape"/>
    <property type="evidence" value="ECO:0007669"/>
    <property type="project" value="UniProtKB-KW"/>
</dbReference>
<comment type="similarity">
    <text evidence="14">Belongs to the MurCDEF family.</text>
</comment>
<comment type="subcellular location">
    <subcellularLocation>
        <location evidence="1 14">Cytoplasm</location>
    </subcellularLocation>
</comment>
<keyword evidence="12 14" id="KW-0961">Cell wall biogenesis/degradation</keyword>
<protein>
    <recommendedName>
        <fullName evidence="3 14">UDP-N-acetylmuramate--L-alanine ligase</fullName>
        <ecNumber evidence="3 14">6.3.2.8</ecNumber>
    </recommendedName>
    <alternativeName>
        <fullName evidence="14">UDP-N-acetylmuramoyl-L-alanine synthetase</fullName>
    </alternativeName>
</protein>
<dbReference type="GO" id="GO:0005524">
    <property type="term" value="F:ATP binding"/>
    <property type="evidence" value="ECO:0007669"/>
    <property type="project" value="UniProtKB-UniRule"/>
</dbReference>
<dbReference type="AlphaFoldDB" id="C6S8N7"/>
<evidence type="ECO:0000256" key="5">
    <source>
        <dbReference type="ARBA" id="ARBA00022598"/>
    </source>
</evidence>
<dbReference type="SUPFAM" id="SSF51984">
    <property type="entry name" value="MurCD N-terminal domain"/>
    <property type="match status" value="1"/>
</dbReference>
<dbReference type="PANTHER" id="PTHR43445:SF3">
    <property type="entry name" value="UDP-N-ACETYLMURAMATE--L-ALANINE LIGASE"/>
    <property type="match status" value="1"/>
</dbReference>
<feature type="domain" description="Mur ligase C-terminal" evidence="16">
    <location>
        <begin position="354"/>
        <end position="490"/>
    </location>
</feature>
<evidence type="ECO:0000256" key="8">
    <source>
        <dbReference type="ARBA" id="ARBA00022840"/>
    </source>
</evidence>
<evidence type="ECO:0000256" key="6">
    <source>
        <dbReference type="ARBA" id="ARBA00022618"/>
    </source>
</evidence>
<dbReference type="GO" id="GO:0005737">
    <property type="term" value="C:cytoplasm"/>
    <property type="evidence" value="ECO:0007669"/>
    <property type="project" value="UniProtKB-SubCell"/>
</dbReference>
<sequence length="506" mass="54880">MFFISIRYIFVRKLWRANGQPFKITPLRIENPPERNIMMKNRVTNIHFVGIGGVGMSGIAEVLHNLGFKVSGSDQARNAATEHLGSLGIQVYPGHTAEHVNGANVVVTSTAVKKENPEVVAALEQQIPVIPRALMLAELMRFRDGIAIAGTHGKTTTTSLTASILGAAGLDPTFVIGGKLNAAGTNARLGKGEYIVAEADESDASFLHLTPIMSVVTNIDEDHMDTYGHSVEKLHQAFIDFIHRMPFYGKAFLCIDSEHVRAILPKVSKPYATYGLDDTADIYATDIENVGAQMKFTVHVQMKGHEQGSFEVVLNMPGRHNVLNALAAIGVALEVGASVEAIQKGLLGFEGVGRRFQKYGDIKLPNGGTALLVDDYGHHPVEMAATLSAARGAYPEKRLVLAFQPHRYTRTRDLFEDFTKVLNTVDALVLTEVYAAGEEPIAAADSRALARAIRVLGKLEPIYCENVADLPEMLLNVLQDGDIVLNMGAGSINRVPAALLELSKQI</sequence>
<evidence type="ECO:0000256" key="13">
    <source>
        <dbReference type="ARBA" id="ARBA00047833"/>
    </source>
</evidence>
<dbReference type="Gene3D" id="3.40.50.720">
    <property type="entry name" value="NAD(P)-binding Rossmann-like Domain"/>
    <property type="match status" value="1"/>
</dbReference>
<evidence type="ECO:0000313" key="19">
    <source>
        <dbReference type="Proteomes" id="UP000002054"/>
    </source>
</evidence>
<organism evidence="18 19">
    <name type="scientific">Neisseria meningitidis (strain alpha14)</name>
    <dbReference type="NCBI Taxonomy" id="662598"/>
    <lineage>
        <taxon>Bacteria</taxon>
        <taxon>Pseudomonadati</taxon>
        <taxon>Pseudomonadota</taxon>
        <taxon>Betaproteobacteria</taxon>
        <taxon>Neisseriales</taxon>
        <taxon>Neisseriaceae</taxon>
        <taxon>Neisseria</taxon>
    </lineage>
</organism>
<evidence type="ECO:0000256" key="1">
    <source>
        <dbReference type="ARBA" id="ARBA00004496"/>
    </source>
</evidence>
<evidence type="ECO:0000256" key="3">
    <source>
        <dbReference type="ARBA" id="ARBA00012211"/>
    </source>
</evidence>
<accession>C6S8N7</accession>
<keyword evidence="5 14" id="KW-0436">Ligase</keyword>
<dbReference type="InterPro" id="IPR050061">
    <property type="entry name" value="MurCDEF_pg_biosynth"/>
</dbReference>
<evidence type="ECO:0000256" key="4">
    <source>
        <dbReference type="ARBA" id="ARBA00022490"/>
    </source>
</evidence>
<evidence type="ECO:0000259" key="17">
    <source>
        <dbReference type="Pfam" id="PF08245"/>
    </source>
</evidence>
<keyword evidence="9 14" id="KW-0133">Cell shape</keyword>
<dbReference type="Gene3D" id="3.40.1190.10">
    <property type="entry name" value="Mur-like, catalytic domain"/>
    <property type="match status" value="1"/>
</dbReference>
<evidence type="ECO:0000259" key="16">
    <source>
        <dbReference type="Pfam" id="PF02875"/>
    </source>
</evidence>
<dbReference type="Gene3D" id="3.90.190.20">
    <property type="entry name" value="Mur ligase, C-terminal domain"/>
    <property type="match status" value="1"/>
</dbReference>
<gene>
    <name evidence="14 18" type="primary">murC</name>
    <name evidence="18" type="ordered locus">NMO_1617</name>
</gene>
<dbReference type="EC" id="6.3.2.8" evidence="3 14"/>
<proteinExistence type="inferred from homology"/>
<dbReference type="Pfam" id="PF02875">
    <property type="entry name" value="Mur_ligase_C"/>
    <property type="match status" value="1"/>
</dbReference>
<name>C6S8N7_NEIML</name>
<evidence type="ECO:0000256" key="2">
    <source>
        <dbReference type="ARBA" id="ARBA00004752"/>
    </source>
</evidence>
<comment type="function">
    <text evidence="14">Cell wall formation.</text>
</comment>
<dbReference type="GO" id="GO:0008763">
    <property type="term" value="F:UDP-N-acetylmuramate-L-alanine ligase activity"/>
    <property type="evidence" value="ECO:0007669"/>
    <property type="project" value="UniProtKB-UniRule"/>
</dbReference>
<keyword evidence="7 14" id="KW-0547">Nucleotide-binding</keyword>
<dbReference type="UniPathway" id="UPA00219"/>
<dbReference type="Pfam" id="PF08245">
    <property type="entry name" value="Mur_ligase_M"/>
    <property type="match status" value="1"/>
</dbReference>
<evidence type="ECO:0000256" key="11">
    <source>
        <dbReference type="ARBA" id="ARBA00023306"/>
    </source>
</evidence>
<feature type="domain" description="Mur ligase central" evidence="17">
    <location>
        <begin position="148"/>
        <end position="332"/>
    </location>
</feature>
<dbReference type="Proteomes" id="UP000002054">
    <property type="component" value="Chromosome"/>
</dbReference>
<dbReference type="Pfam" id="PF01225">
    <property type="entry name" value="Mur_ligase"/>
    <property type="match status" value="1"/>
</dbReference>
<evidence type="ECO:0000256" key="9">
    <source>
        <dbReference type="ARBA" id="ARBA00022960"/>
    </source>
</evidence>
<keyword evidence="10 14" id="KW-0573">Peptidoglycan synthesis</keyword>
<keyword evidence="11 14" id="KW-0131">Cell cycle</keyword>
<keyword evidence="6 14" id="KW-0132">Cell division</keyword>
<dbReference type="InterPro" id="IPR013221">
    <property type="entry name" value="Mur_ligase_cen"/>
</dbReference>
<evidence type="ECO:0000259" key="15">
    <source>
        <dbReference type="Pfam" id="PF01225"/>
    </source>
</evidence>